<keyword evidence="10 13" id="KW-0067">ATP-binding</keyword>
<keyword evidence="5 13" id="KW-0444">Lipid biosynthesis</keyword>
<evidence type="ECO:0000256" key="4">
    <source>
        <dbReference type="ARBA" id="ARBA00016436"/>
    </source>
</evidence>
<comment type="function">
    <text evidence="1 13">Transfers the gamma-phosphate of ATP to the 4'-position of a tetraacyldisaccharide 1-phosphate intermediate (termed DS-1-P) to form tetraacyldisaccharide 1,4'-bis-phosphate (lipid IVA).</text>
</comment>
<protein>
    <recommendedName>
        <fullName evidence="4 13">Tetraacyldisaccharide 4'-kinase</fullName>
        <ecNumber evidence="3 13">2.7.1.130</ecNumber>
    </recommendedName>
    <alternativeName>
        <fullName evidence="12 13">Lipid A 4'-kinase</fullName>
    </alternativeName>
</protein>
<reference evidence="16" key="2">
    <citation type="journal article" date="2020" name="Int. J. Syst. Evol. Microbiol.">
        <title>Genomic insights into a novel species Rhodoferax aquaticus sp. nov., isolated from freshwater.</title>
        <authorList>
            <person name="Li T."/>
            <person name="Zhuo Y."/>
            <person name="Jin C.Z."/>
            <person name="Wu X."/>
            <person name="Ko S.R."/>
            <person name="Jin F.J."/>
            <person name="Ahn C.Y."/>
            <person name="Oh H.M."/>
            <person name="Lee H.G."/>
            <person name="Jin L."/>
        </authorList>
    </citation>
    <scope>NUCLEOTIDE SEQUENCE [LARGE SCALE GENOMIC DNA]</scope>
    <source>
        <strain evidence="16">Gr-4</strain>
    </source>
</reference>
<comment type="pathway">
    <text evidence="2 13">Glycolipid biosynthesis; lipid IV(A) biosynthesis; lipid IV(A) from (3R)-3-hydroxytetradecanoyl-[acyl-carrier-protein] and UDP-N-acetyl-alpha-D-glucosamine: step 6/6.</text>
</comment>
<dbReference type="GO" id="GO:0005886">
    <property type="term" value="C:plasma membrane"/>
    <property type="evidence" value="ECO:0007669"/>
    <property type="project" value="TreeGrafter"/>
</dbReference>
<dbReference type="KEGG" id="rhg:EXZ61_07630"/>
<evidence type="ECO:0000256" key="11">
    <source>
        <dbReference type="ARBA" id="ARBA00023098"/>
    </source>
</evidence>
<dbReference type="RefSeq" id="WP_142810591.1">
    <property type="nucleotide sequence ID" value="NZ_CP036282.1"/>
</dbReference>
<evidence type="ECO:0000256" key="9">
    <source>
        <dbReference type="ARBA" id="ARBA00022777"/>
    </source>
</evidence>
<keyword evidence="9 13" id="KW-0418">Kinase</keyword>
<dbReference type="SUPFAM" id="SSF52540">
    <property type="entry name" value="P-loop containing nucleoside triphosphate hydrolases"/>
    <property type="match status" value="1"/>
</dbReference>
<dbReference type="InterPro" id="IPR003758">
    <property type="entry name" value="LpxK"/>
</dbReference>
<evidence type="ECO:0000256" key="12">
    <source>
        <dbReference type="ARBA" id="ARBA00029757"/>
    </source>
</evidence>
<dbReference type="AlphaFoldDB" id="A0A515EN05"/>
<evidence type="ECO:0000256" key="7">
    <source>
        <dbReference type="ARBA" id="ARBA00022679"/>
    </source>
</evidence>
<dbReference type="UniPathway" id="UPA00359">
    <property type="reaction ID" value="UER00482"/>
</dbReference>
<reference evidence="16" key="1">
    <citation type="submission" date="2019-02" db="EMBL/GenBank/DDBJ databases">
        <title>Complete genome sequence of Rhodoferax sp. Gr-4.</title>
        <authorList>
            <person name="Jin L."/>
        </authorList>
    </citation>
    <scope>NUCLEOTIDE SEQUENCE [LARGE SCALE GENOMIC DNA]</scope>
    <source>
        <strain evidence="16">Gr-4</strain>
    </source>
</reference>
<evidence type="ECO:0000256" key="13">
    <source>
        <dbReference type="HAMAP-Rule" id="MF_00409"/>
    </source>
</evidence>
<evidence type="ECO:0000313" key="16">
    <source>
        <dbReference type="Proteomes" id="UP000317365"/>
    </source>
</evidence>
<keyword evidence="8 13" id="KW-0547">Nucleotide-binding</keyword>
<keyword evidence="14" id="KW-1133">Transmembrane helix</keyword>
<organism evidence="15 16">
    <name type="scientific">Rhodoferax aquaticus</name>
    <dbReference type="NCBI Taxonomy" id="2527691"/>
    <lineage>
        <taxon>Bacteria</taxon>
        <taxon>Pseudomonadati</taxon>
        <taxon>Pseudomonadota</taxon>
        <taxon>Betaproteobacteria</taxon>
        <taxon>Burkholderiales</taxon>
        <taxon>Comamonadaceae</taxon>
        <taxon>Rhodoferax</taxon>
    </lineage>
</organism>
<keyword evidence="14" id="KW-0812">Transmembrane</keyword>
<dbReference type="InterPro" id="IPR027417">
    <property type="entry name" value="P-loop_NTPase"/>
</dbReference>
<accession>A0A515EN05</accession>
<comment type="catalytic activity">
    <reaction evidence="13">
        <text>a lipid A disaccharide + ATP = a lipid IVA + ADP + H(+)</text>
        <dbReference type="Rhea" id="RHEA:67840"/>
        <dbReference type="ChEBI" id="CHEBI:15378"/>
        <dbReference type="ChEBI" id="CHEBI:30616"/>
        <dbReference type="ChEBI" id="CHEBI:176343"/>
        <dbReference type="ChEBI" id="CHEBI:176425"/>
        <dbReference type="ChEBI" id="CHEBI:456216"/>
        <dbReference type="EC" id="2.7.1.130"/>
    </reaction>
</comment>
<keyword evidence="16" id="KW-1185">Reference proteome</keyword>
<name>A0A515EN05_9BURK</name>
<dbReference type="Proteomes" id="UP000317365">
    <property type="component" value="Chromosome"/>
</dbReference>
<evidence type="ECO:0000256" key="1">
    <source>
        <dbReference type="ARBA" id="ARBA00002274"/>
    </source>
</evidence>
<evidence type="ECO:0000256" key="2">
    <source>
        <dbReference type="ARBA" id="ARBA00004870"/>
    </source>
</evidence>
<feature type="binding site" evidence="13">
    <location>
        <begin position="66"/>
        <end position="73"/>
    </location>
    <ligand>
        <name>ATP</name>
        <dbReference type="ChEBI" id="CHEBI:30616"/>
    </ligand>
</feature>
<dbReference type="NCBIfam" id="TIGR00682">
    <property type="entry name" value="lpxK"/>
    <property type="match status" value="1"/>
</dbReference>
<keyword evidence="7 13" id="KW-0808">Transferase</keyword>
<dbReference type="GO" id="GO:0009245">
    <property type="term" value="P:lipid A biosynthetic process"/>
    <property type="evidence" value="ECO:0007669"/>
    <property type="project" value="UniProtKB-UniRule"/>
</dbReference>
<evidence type="ECO:0000256" key="10">
    <source>
        <dbReference type="ARBA" id="ARBA00022840"/>
    </source>
</evidence>
<dbReference type="Pfam" id="PF02606">
    <property type="entry name" value="LpxK"/>
    <property type="match status" value="1"/>
</dbReference>
<evidence type="ECO:0000256" key="3">
    <source>
        <dbReference type="ARBA" id="ARBA00012071"/>
    </source>
</evidence>
<dbReference type="EMBL" id="CP036282">
    <property type="protein sequence ID" value="QDL54049.1"/>
    <property type="molecule type" value="Genomic_DNA"/>
</dbReference>
<dbReference type="PANTHER" id="PTHR42724">
    <property type="entry name" value="TETRAACYLDISACCHARIDE 4'-KINASE"/>
    <property type="match status" value="1"/>
</dbReference>
<dbReference type="GO" id="GO:0009029">
    <property type="term" value="F:lipid-A 4'-kinase activity"/>
    <property type="evidence" value="ECO:0007669"/>
    <property type="project" value="UniProtKB-UniRule"/>
</dbReference>
<dbReference type="PANTHER" id="PTHR42724:SF1">
    <property type="entry name" value="TETRAACYLDISACCHARIDE 4'-KINASE, MITOCHONDRIAL-RELATED"/>
    <property type="match status" value="1"/>
</dbReference>
<evidence type="ECO:0000256" key="8">
    <source>
        <dbReference type="ARBA" id="ARBA00022741"/>
    </source>
</evidence>
<dbReference type="GO" id="GO:0009244">
    <property type="term" value="P:lipopolysaccharide core region biosynthetic process"/>
    <property type="evidence" value="ECO:0007669"/>
    <property type="project" value="TreeGrafter"/>
</dbReference>
<dbReference type="HAMAP" id="MF_00409">
    <property type="entry name" value="LpxK"/>
    <property type="match status" value="1"/>
</dbReference>
<sequence>MAAAWVGAVEQTLLRAWTRRGALAWGLLPLTALYALLYVLRRACYRYGLAKPQRVDAVVLVVGNVVVGGAGKTPTTISIVEHLRARGLAIGVVSRGYGRNSDAASVEVLGDTSVDLAGDEPLLIKRSTGVPVFVARSRHAAACALLAQHPHTQVIVCDDGLQHYALYRDIEVCVFDDRGCGNGLLLPSGPLRERWPRRPIKALGQHTENLLVLNTGGVAQTGQFVARRSLAPYAIDRNGKHIPLAALYAPGHEPVMAVAGIARPERFFDMLRAQGVPLDKTLALPDHYDFSSWPPNIYEGYQLICTEKDALKLWQHAPHSLAVPLQQAAEPAFFDTLDSHIDSALRSRKD</sequence>
<keyword evidence="14" id="KW-0472">Membrane</keyword>
<keyword evidence="11 13" id="KW-0443">Lipid metabolism</keyword>
<gene>
    <name evidence="13" type="primary">lpxK</name>
    <name evidence="15" type="ORF">EXZ61_07630</name>
</gene>
<evidence type="ECO:0000313" key="15">
    <source>
        <dbReference type="EMBL" id="QDL54049.1"/>
    </source>
</evidence>
<keyword evidence="6 13" id="KW-0441">Lipid A biosynthesis</keyword>
<comment type="similarity">
    <text evidence="13">Belongs to the LpxK family.</text>
</comment>
<feature type="transmembrane region" description="Helical" evidence="14">
    <location>
        <begin position="22"/>
        <end position="40"/>
    </location>
</feature>
<evidence type="ECO:0000256" key="6">
    <source>
        <dbReference type="ARBA" id="ARBA00022556"/>
    </source>
</evidence>
<proteinExistence type="inferred from homology"/>
<evidence type="ECO:0000256" key="14">
    <source>
        <dbReference type="SAM" id="Phobius"/>
    </source>
</evidence>
<dbReference type="GO" id="GO:0005524">
    <property type="term" value="F:ATP binding"/>
    <property type="evidence" value="ECO:0007669"/>
    <property type="project" value="UniProtKB-UniRule"/>
</dbReference>
<dbReference type="EC" id="2.7.1.130" evidence="3 13"/>
<evidence type="ECO:0000256" key="5">
    <source>
        <dbReference type="ARBA" id="ARBA00022516"/>
    </source>
</evidence>